<evidence type="ECO:0000256" key="7">
    <source>
        <dbReference type="SAM" id="MobiDB-lite"/>
    </source>
</evidence>
<keyword evidence="5" id="KW-0560">Oxidoreductase</keyword>
<dbReference type="KEGG" id="ehx:EMIHUDRAFT_107278"/>
<keyword evidence="2" id="KW-0285">Flavoprotein</keyword>
<dbReference type="Gene3D" id="3.50.50.60">
    <property type="entry name" value="FAD/NAD(P)-binding domain"/>
    <property type="match status" value="1"/>
</dbReference>
<evidence type="ECO:0000313" key="10">
    <source>
        <dbReference type="Proteomes" id="UP000013827"/>
    </source>
</evidence>
<dbReference type="GO" id="GO:0004502">
    <property type="term" value="F:kynurenine 3-monooxygenase activity"/>
    <property type="evidence" value="ECO:0007669"/>
    <property type="project" value="TreeGrafter"/>
</dbReference>
<proteinExistence type="predicted"/>
<dbReference type="GeneID" id="17251783"/>
<reference evidence="9" key="2">
    <citation type="submission" date="2024-10" db="UniProtKB">
        <authorList>
            <consortium name="EnsemblProtists"/>
        </authorList>
    </citation>
    <scope>IDENTIFICATION</scope>
</reference>
<evidence type="ECO:0000256" key="4">
    <source>
        <dbReference type="ARBA" id="ARBA00022857"/>
    </source>
</evidence>
<keyword evidence="10" id="KW-1185">Reference proteome</keyword>
<dbReference type="Proteomes" id="UP000013827">
    <property type="component" value="Unassembled WGS sequence"/>
</dbReference>
<evidence type="ECO:0000259" key="8">
    <source>
        <dbReference type="Pfam" id="PF01494"/>
    </source>
</evidence>
<reference evidence="10" key="1">
    <citation type="journal article" date="2013" name="Nature">
        <title>Pan genome of the phytoplankton Emiliania underpins its global distribution.</title>
        <authorList>
            <person name="Read B.A."/>
            <person name="Kegel J."/>
            <person name="Klute M.J."/>
            <person name="Kuo A."/>
            <person name="Lefebvre S.C."/>
            <person name="Maumus F."/>
            <person name="Mayer C."/>
            <person name="Miller J."/>
            <person name="Monier A."/>
            <person name="Salamov A."/>
            <person name="Young J."/>
            <person name="Aguilar M."/>
            <person name="Claverie J.M."/>
            <person name="Frickenhaus S."/>
            <person name="Gonzalez K."/>
            <person name="Herman E.K."/>
            <person name="Lin Y.C."/>
            <person name="Napier J."/>
            <person name="Ogata H."/>
            <person name="Sarno A.F."/>
            <person name="Shmutz J."/>
            <person name="Schroeder D."/>
            <person name="de Vargas C."/>
            <person name="Verret F."/>
            <person name="von Dassow P."/>
            <person name="Valentin K."/>
            <person name="Van de Peer Y."/>
            <person name="Wheeler G."/>
            <person name="Dacks J.B."/>
            <person name="Delwiche C.F."/>
            <person name="Dyhrman S.T."/>
            <person name="Glockner G."/>
            <person name="John U."/>
            <person name="Richards T."/>
            <person name="Worden A.Z."/>
            <person name="Zhang X."/>
            <person name="Grigoriev I.V."/>
            <person name="Allen A.E."/>
            <person name="Bidle K."/>
            <person name="Borodovsky M."/>
            <person name="Bowler C."/>
            <person name="Brownlee C."/>
            <person name="Cock J.M."/>
            <person name="Elias M."/>
            <person name="Gladyshev V.N."/>
            <person name="Groth M."/>
            <person name="Guda C."/>
            <person name="Hadaegh A."/>
            <person name="Iglesias-Rodriguez M.D."/>
            <person name="Jenkins J."/>
            <person name="Jones B.M."/>
            <person name="Lawson T."/>
            <person name="Leese F."/>
            <person name="Lindquist E."/>
            <person name="Lobanov A."/>
            <person name="Lomsadze A."/>
            <person name="Malik S.B."/>
            <person name="Marsh M.E."/>
            <person name="Mackinder L."/>
            <person name="Mock T."/>
            <person name="Mueller-Roeber B."/>
            <person name="Pagarete A."/>
            <person name="Parker M."/>
            <person name="Probert I."/>
            <person name="Quesneville H."/>
            <person name="Raines C."/>
            <person name="Rensing S.A."/>
            <person name="Riano-Pachon D.M."/>
            <person name="Richier S."/>
            <person name="Rokitta S."/>
            <person name="Shiraiwa Y."/>
            <person name="Soanes D.M."/>
            <person name="van der Giezen M."/>
            <person name="Wahlund T.M."/>
            <person name="Williams B."/>
            <person name="Wilson W."/>
            <person name="Wolfe G."/>
            <person name="Wurch L.L."/>
        </authorList>
    </citation>
    <scope>NUCLEOTIDE SEQUENCE</scope>
</reference>
<dbReference type="HOGENOM" id="CLU_512362_0_0_1"/>
<dbReference type="SUPFAM" id="SSF51905">
    <property type="entry name" value="FAD/NAD(P)-binding domain"/>
    <property type="match status" value="1"/>
</dbReference>
<dbReference type="STRING" id="2903.R1CTH9"/>
<dbReference type="GO" id="GO:0070189">
    <property type="term" value="P:kynurenine metabolic process"/>
    <property type="evidence" value="ECO:0007669"/>
    <property type="project" value="TreeGrafter"/>
</dbReference>
<dbReference type="InterPro" id="IPR036188">
    <property type="entry name" value="FAD/NAD-bd_sf"/>
</dbReference>
<dbReference type="Pfam" id="PF01494">
    <property type="entry name" value="FAD_binding_3"/>
    <property type="match status" value="1"/>
</dbReference>
<dbReference type="PANTHER" id="PTHR46028">
    <property type="entry name" value="KYNURENINE 3-MONOOXYGENASE"/>
    <property type="match status" value="1"/>
</dbReference>
<evidence type="ECO:0000256" key="1">
    <source>
        <dbReference type="ARBA" id="ARBA00001974"/>
    </source>
</evidence>
<evidence type="ECO:0000256" key="2">
    <source>
        <dbReference type="ARBA" id="ARBA00022630"/>
    </source>
</evidence>
<evidence type="ECO:0000256" key="5">
    <source>
        <dbReference type="ARBA" id="ARBA00023002"/>
    </source>
</evidence>
<dbReference type="InterPro" id="IPR002938">
    <property type="entry name" value="FAD-bd"/>
</dbReference>
<dbReference type="eggNOG" id="KOG2614">
    <property type="taxonomic scope" value="Eukaryota"/>
</dbReference>
<dbReference type="EnsemblProtists" id="EOD05620">
    <property type="protein sequence ID" value="EOD05620"/>
    <property type="gene ID" value="EMIHUDRAFT_107278"/>
</dbReference>
<dbReference type="GO" id="GO:0071949">
    <property type="term" value="F:FAD binding"/>
    <property type="evidence" value="ECO:0007669"/>
    <property type="project" value="InterPro"/>
</dbReference>
<feature type="compositionally biased region" description="Basic and acidic residues" evidence="7">
    <location>
        <begin position="520"/>
        <end position="532"/>
    </location>
</feature>
<protein>
    <recommendedName>
        <fullName evidence="8">FAD-binding domain-containing protein</fullName>
    </recommendedName>
</protein>
<evidence type="ECO:0000313" key="9">
    <source>
        <dbReference type="EnsemblProtists" id="EOD05620"/>
    </source>
</evidence>
<sequence length="532" mass="56497">MKMTDNKHDDDPHYHIVGGGPVGYATALLLAKDGILSTVYESRASVVDVPEESYPIGVNARGLHTLGLIDPSLAASCRDTGKIINAWEIYGGGGSKVADLPSGVVYGTSRARVNLILAEAALRPEFASLITVVNNYRLRSVRLAARELVFEERLSGGGKREVVVATGPNGRVVAADGCNSAVRRAVDEQDEGFSCTVTPWKNEFRVIFAPPGASAPGLDKTVHYIFAGFYAATVDMGGQQTWTCVVGARDGAPRAERELLLSEDPSDANVTALRKLLETRSPLVAPIFGDDELRRFFGRRTFRGAMVQCSRANVGEWLVLLGDAAHSVLPPTGEGINSGLEDAAILAASVRGAPTAPFSEYEAARGADVAGLLSYASYLNDGFDLKVPGEAGARLAFQILESLLGGCGVVPLTTSLFGPPSAERAPYGPMTRRWRRRKAVLLPLARLLIYPWAWTFALLRLPWVAARGLCRCCARRCTPEEMSSPLLGGGPSSSRSMKPPIDLDGADAEAGGASAAKEPAPAHEARPDSGLS</sequence>
<keyword evidence="3" id="KW-0274">FAD</keyword>
<dbReference type="PANTHER" id="PTHR46028:SF2">
    <property type="entry name" value="KYNURENINE 3-MONOOXYGENASE"/>
    <property type="match status" value="1"/>
</dbReference>
<feature type="region of interest" description="Disordered" evidence="7">
    <location>
        <begin position="481"/>
        <end position="532"/>
    </location>
</feature>
<keyword evidence="6" id="KW-0503">Monooxygenase</keyword>
<evidence type="ECO:0000256" key="3">
    <source>
        <dbReference type="ARBA" id="ARBA00022827"/>
    </source>
</evidence>
<evidence type="ECO:0000256" key="6">
    <source>
        <dbReference type="ARBA" id="ARBA00023033"/>
    </source>
</evidence>
<feature type="compositionally biased region" description="Low complexity" evidence="7">
    <location>
        <begin position="508"/>
        <end position="519"/>
    </location>
</feature>
<accession>A0A0D3I2Y5</accession>
<keyword evidence="4" id="KW-0521">NADP</keyword>
<comment type="cofactor">
    <cofactor evidence="1">
        <name>FAD</name>
        <dbReference type="ChEBI" id="CHEBI:57692"/>
    </cofactor>
</comment>
<dbReference type="OMA" id="CCARRCT"/>
<dbReference type="AlphaFoldDB" id="A0A0D3I2Y5"/>
<dbReference type="PaxDb" id="2903-EOD05620"/>
<name>A0A0D3I2Y5_EMIH1</name>
<dbReference type="RefSeq" id="XP_005758049.1">
    <property type="nucleotide sequence ID" value="XM_005757992.1"/>
</dbReference>
<organism evidence="9 10">
    <name type="scientific">Emiliania huxleyi (strain CCMP1516)</name>
    <dbReference type="NCBI Taxonomy" id="280463"/>
    <lineage>
        <taxon>Eukaryota</taxon>
        <taxon>Haptista</taxon>
        <taxon>Haptophyta</taxon>
        <taxon>Prymnesiophyceae</taxon>
        <taxon>Isochrysidales</taxon>
        <taxon>Noelaerhabdaceae</taxon>
        <taxon>Emiliania</taxon>
    </lineage>
</organism>
<feature type="domain" description="FAD-binding" evidence="8">
    <location>
        <begin position="16"/>
        <end position="347"/>
    </location>
</feature>
<dbReference type="PRINTS" id="PR00420">
    <property type="entry name" value="RNGMNOXGNASE"/>
</dbReference>